<reference evidence="1 2" key="1">
    <citation type="journal article" date="2018" name="Sci. Rep.">
        <title>Raphidocelis subcapitata (=Pseudokirchneriella subcapitata) provides an insight into genome evolution and environmental adaptations in the Sphaeropleales.</title>
        <authorList>
            <person name="Suzuki S."/>
            <person name="Yamaguchi H."/>
            <person name="Nakajima N."/>
            <person name="Kawachi M."/>
        </authorList>
    </citation>
    <scope>NUCLEOTIDE SEQUENCE [LARGE SCALE GENOMIC DNA]</scope>
    <source>
        <strain evidence="1 2">NIES-35</strain>
    </source>
</reference>
<accession>A0A2V0PCV6</accession>
<comment type="caution">
    <text evidence="1">The sequence shown here is derived from an EMBL/GenBank/DDBJ whole genome shotgun (WGS) entry which is preliminary data.</text>
</comment>
<sequence>MGGQLLEVDPDTTQNWVKVNDFSGNLVDGADVAAVPPRFSPLKIGTQLQGYEACSAYGAKYPNGTLIVPVSASWVLIDAHLHVKYPATSGFQTARMQEANIGGIPVELLACSDDNPAPSCETPPTLVSAGDADDLTADECTGSTSYRVTLNAANTAAITPATGCTLETDGRTAGTGAVSFLCERLDRGTPYGLEFTAAPTDAECAPVTATVAVTPPALEAIAFTATPPTDEACDAQSGHLTFSVAASPAMSEAQYSGAALVVTSNGAEVDCTTTASDVGFEVDCTGLADGAYELSIAVPNTQYADCPHTGSVTGAVSIITPPAFAVTSAPAAQTICRDSTASFEFTVTGAGDGLVYTYSPEGGADCGQPNAAGTVTCTGVGATTTVSVAATYGAEQSEECATTAVDVPLTVDVRGNELRRLCSSGAPL</sequence>
<dbReference type="AlphaFoldDB" id="A0A2V0PCV6"/>
<evidence type="ECO:0000313" key="2">
    <source>
        <dbReference type="Proteomes" id="UP000247498"/>
    </source>
</evidence>
<dbReference type="Proteomes" id="UP000247498">
    <property type="component" value="Unassembled WGS sequence"/>
</dbReference>
<keyword evidence="2" id="KW-1185">Reference proteome</keyword>
<proteinExistence type="predicted"/>
<protein>
    <submittedName>
        <fullName evidence="1">Uncharacterized protein</fullName>
    </submittedName>
</protein>
<dbReference type="EMBL" id="BDRX01000057">
    <property type="protein sequence ID" value="GBF94935.1"/>
    <property type="molecule type" value="Genomic_DNA"/>
</dbReference>
<dbReference type="InParanoid" id="A0A2V0PCV6"/>
<evidence type="ECO:0000313" key="1">
    <source>
        <dbReference type="EMBL" id="GBF94935.1"/>
    </source>
</evidence>
<name>A0A2V0PCV6_9CHLO</name>
<gene>
    <name evidence="1" type="ORF">Rsub_08178</name>
</gene>
<organism evidence="1 2">
    <name type="scientific">Raphidocelis subcapitata</name>
    <dbReference type="NCBI Taxonomy" id="307507"/>
    <lineage>
        <taxon>Eukaryota</taxon>
        <taxon>Viridiplantae</taxon>
        <taxon>Chlorophyta</taxon>
        <taxon>core chlorophytes</taxon>
        <taxon>Chlorophyceae</taxon>
        <taxon>CS clade</taxon>
        <taxon>Sphaeropleales</taxon>
        <taxon>Selenastraceae</taxon>
        <taxon>Raphidocelis</taxon>
    </lineage>
</organism>